<gene>
    <name evidence="1" type="ORF">METZ01_LOCUS356415</name>
</gene>
<dbReference type="EMBL" id="UINC01125613">
    <property type="protein sequence ID" value="SVD03561.1"/>
    <property type="molecule type" value="Genomic_DNA"/>
</dbReference>
<feature type="non-terminal residue" evidence="1">
    <location>
        <position position="39"/>
    </location>
</feature>
<name>A0A382S3T3_9ZZZZ</name>
<sequence>MAIDGDRLPADELSCVAGEKHGHIGDVCRADEAAHGCTR</sequence>
<proteinExistence type="predicted"/>
<protein>
    <submittedName>
        <fullName evidence="1">Uncharacterized protein</fullName>
    </submittedName>
</protein>
<accession>A0A382S3T3</accession>
<evidence type="ECO:0000313" key="1">
    <source>
        <dbReference type="EMBL" id="SVD03561.1"/>
    </source>
</evidence>
<dbReference type="AlphaFoldDB" id="A0A382S3T3"/>
<reference evidence="1" key="1">
    <citation type="submission" date="2018-05" db="EMBL/GenBank/DDBJ databases">
        <authorList>
            <person name="Lanie J.A."/>
            <person name="Ng W.-L."/>
            <person name="Kazmierczak K.M."/>
            <person name="Andrzejewski T.M."/>
            <person name="Davidsen T.M."/>
            <person name="Wayne K.J."/>
            <person name="Tettelin H."/>
            <person name="Glass J.I."/>
            <person name="Rusch D."/>
            <person name="Podicherti R."/>
            <person name="Tsui H.-C.T."/>
            <person name="Winkler M.E."/>
        </authorList>
    </citation>
    <scope>NUCLEOTIDE SEQUENCE</scope>
</reference>
<organism evidence="1">
    <name type="scientific">marine metagenome</name>
    <dbReference type="NCBI Taxonomy" id="408172"/>
    <lineage>
        <taxon>unclassified sequences</taxon>
        <taxon>metagenomes</taxon>
        <taxon>ecological metagenomes</taxon>
    </lineage>
</organism>